<keyword evidence="4" id="KW-1185">Reference proteome</keyword>
<comment type="caution">
    <text evidence="3">The sequence shown here is derived from an EMBL/GenBank/DDBJ whole genome shotgun (WGS) entry which is preliminary data.</text>
</comment>
<dbReference type="GO" id="GO:0030089">
    <property type="term" value="C:phycobilisome"/>
    <property type="evidence" value="ECO:0007669"/>
    <property type="project" value="UniProtKB-UniRule"/>
</dbReference>
<evidence type="ECO:0000256" key="1">
    <source>
        <dbReference type="PROSITE-ProRule" id="PRU01109"/>
    </source>
</evidence>
<keyword evidence="1" id="KW-0042">Antenna complex</keyword>
<name>A0A964FE45_9CYAN</name>
<dbReference type="EMBL" id="JADWDC010000008">
    <property type="protein sequence ID" value="MCC0176290.1"/>
    <property type="molecule type" value="Genomic_DNA"/>
</dbReference>
<proteinExistence type="inferred from homology"/>
<dbReference type="InterPro" id="IPR015233">
    <property type="entry name" value="Orange_carotenoid-bd_N"/>
</dbReference>
<dbReference type="RefSeq" id="WP_229639332.1">
    <property type="nucleotide sequence ID" value="NZ_JADWDC010000008.1"/>
</dbReference>
<keyword evidence="1" id="KW-0793">Thylakoid</keyword>
<gene>
    <name evidence="3" type="ORF">I4641_04780</name>
</gene>
<dbReference type="GO" id="GO:0031404">
    <property type="term" value="F:chloride ion binding"/>
    <property type="evidence" value="ECO:0007669"/>
    <property type="project" value="InterPro"/>
</dbReference>
<sequence length="160" mass="17320">MGATASDSNVSVILNSYSSLSTDEKLALLWYVYTKMGTSVTPAAPGAAADEIAGGLFNQVKELSFEKQIEVQRSIIEGKDTIISREYGSLSENTKLYFWYRLAQGMEAGTIIPVPDDYEPTGNVTQLLSQIESMEFEQQITLLRDAVVNAGAEPKTGAGV</sequence>
<accession>A0A964FE45</accession>
<organism evidence="3 4">
    <name type="scientific">Waterburya agarophytonicola KI4</name>
    <dbReference type="NCBI Taxonomy" id="2874699"/>
    <lineage>
        <taxon>Bacteria</taxon>
        <taxon>Bacillati</taxon>
        <taxon>Cyanobacteriota</taxon>
        <taxon>Cyanophyceae</taxon>
        <taxon>Pleurocapsales</taxon>
        <taxon>Hyellaceae</taxon>
        <taxon>Waterburya</taxon>
        <taxon>Waterburya agarophytonicola</taxon>
    </lineage>
</organism>
<keyword evidence="1" id="KW-0472">Membrane</keyword>
<dbReference type="SUPFAM" id="SSF81930">
    <property type="entry name" value="Orange carotenoid protein, N-terminal domain"/>
    <property type="match status" value="1"/>
</dbReference>
<dbReference type="GO" id="GO:0016037">
    <property type="term" value="P:light absorption"/>
    <property type="evidence" value="ECO:0007669"/>
    <property type="project" value="UniProtKB-UniRule"/>
</dbReference>
<dbReference type="Pfam" id="PF09150">
    <property type="entry name" value="Carot_N"/>
    <property type="match status" value="1"/>
</dbReference>
<keyword evidence="1" id="KW-0157">Chromophore</keyword>
<feature type="domain" description="OCP N-terminal" evidence="2">
    <location>
        <begin position="7"/>
        <end position="158"/>
    </location>
</feature>
<dbReference type="AlphaFoldDB" id="A0A964FE45"/>
<dbReference type="PROSITE" id="PS51773">
    <property type="entry name" value="OCP_N"/>
    <property type="match status" value="1"/>
</dbReference>
<protein>
    <submittedName>
        <fullName evidence="3">Orange carotenoid protein</fullName>
    </submittedName>
</protein>
<dbReference type="Gene3D" id="1.10.2090.10">
    <property type="entry name" value="Orange carotenoid-binding protein, N-terminal domain"/>
    <property type="match status" value="1"/>
</dbReference>
<dbReference type="InterPro" id="IPR036917">
    <property type="entry name" value="Orange_carotenoid-bd_N_sf"/>
</dbReference>
<dbReference type="Proteomes" id="UP000729733">
    <property type="component" value="Unassembled WGS sequence"/>
</dbReference>
<comment type="similarity">
    <text evidence="1">Belongs to the orange carotenoid-binding protein family.</text>
</comment>
<keyword evidence="1" id="KW-0605">Phycobilisome</keyword>
<evidence type="ECO:0000313" key="3">
    <source>
        <dbReference type="EMBL" id="MCC0176290.1"/>
    </source>
</evidence>
<reference evidence="3" key="1">
    <citation type="journal article" date="2021" name="Antonie Van Leeuwenhoek">
        <title>Draft genome and description of Waterburya agarophytonicola gen. nov. sp. nov. (Pleurocapsales, Cyanobacteria): a seaweed symbiont.</title>
        <authorList>
            <person name="Bonthond G."/>
            <person name="Shalygin S."/>
            <person name="Bayer T."/>
            <person name="Weinberger F."/>
        </authorList>
    </citation>
    <scope>NUCLEOTIDE SEQUENCE</scope>
    <source>
        <strain evidence="3">KI4</strain>
    </source>
</reference>
<evidence type="ECO:0000259" key="2">
    <source>
        <dbReference type="PROSITE" id="PS51773"/>
    </source>
</evidence>
<evidence type="ECO:0000313" key="4">
    <source>
        <dbReference type="Proteomes" id="UP000729733"/>
    </source>
</evidence>